<comment type="similarity">
    <text evidence="2">Belongs to the major facilitator superfamily. Monocarboxylate porter (TC 2.A.1.13) family.</text>
</comment>
<evidence type="ECO:0000256" key="2">
    <source>
        <dbReference type="ARBA" id="ARBA00006727"/>
    </source>
</evidence>
<feature type="transmembrane region" description="Helical" evidence="3">
    <location>
        <begin position="114"/>
        <end position="134"/>
    </location>
</feature>
<dbReference type="PANTHER" id="PTHR11360">
    <property type="entry name" value="MONOCARBOXYLATE TRANSPORTER"/>
    <property type="match status" value="1"/>
</dbReference>
<comment type="subcellular location">
    <subcellularLocation>
        <location evidence="1">Membrane</location>
        <topology evidence="1">Multi-pass membrane protein</topology>
    </subcellularLocation>
</comment>
<dbReference type="Proteomes" id="UP001221142">
    <property type="component" value="Unassembled WGS sequence"/>
</dbReference>
<evidence type="ECO:0000259" key="4">
    <source>
        <dbReference type="PROSITE" id="PS50850"/>
    </source>
</evidence>
<dbReference type="Gene3D" id="1.20.1250.20">
    <property type="entry name" value="MFS general substrate transporter like domains"/>
    <property type="match status" value="1"/>
</dbReference>
<dbReference type="PANTHER" id="PTHR11360:SF177">
    <property type="entry name" value="RIBOFLAVIN TRANSPORTER MCH5"/>
    <property type="match status" value="1"/>
</dbReference>
<name>A0AAD7BN08_9AGAR</name>
<feature type="transmembrane region" description="Helical" evidence="3">
    <location>
        <begin position="251"/>
        <end position="270"/>
    </location>
</feature>
<reference evidence="5" key="1">
    <citation type="submission" date="2023-03" db="EMBL/GenBank/DDBJ databases">
        <title>Massive genome expansion in bonnet fungi (Mycena s.s.) driven by repeated elements and novel gene families across ecological guilds.</title>
        <authorList>
            <consortium name="Lawrence Berkeley National Laboratory"/>
            <person name="Harder C.B."/>
            <person name="Miyauchi S."/>
            <person name="Viragh M."/>
            <person name="Kuo A."/>
            <person name="Thoen E."/>
            <person name="Andreopoulos B."/>
            <person name="Lu D."/>
            <person name="Skrede I."/>
            <person name="Drula E."/>
            <person name="Henrissat B."/>
            <person name="Morin E."/>
            <person name="Kohler A."/>
            <person name="Barry K."/>
            <person name="LaButti K."/>
            <person name="Morin E."/>
            <person name="Salamov A."/>
            <person name="Lipzen A."/>
            <person name="Mereny Z."/>
            <person name="Hegedus B."/>
            <person name="Baldrian P."/>
            <person name="Stursova M."/>
            <person name="Weitz H."/>
            <person name="Taylor A."/>
            <person name="Grigoriev I.V."/>
            <person name="Nagy L.G."/>
            <person name="Martin F."/>
            <person name="Kauserud H."/>
        </authorList>
    </citation>
    <scope>NUCLEOTIDE SEQUENCE</scope>
    <source>
        <strain evidence="5">9284</strain>
    </source>
</reference>
<dbReference type="InterPro" id="IPR011701">
    <property type="entry name" value="MFS"/>
</dbReference>
<dbReference type="GO" id="GO:0022857">
    <property type="term" value="F:transmembrane transporter activity"/>
    <property type="evidence" value="ECO:0007669"/>
    <property type="project" value="InterPro"/>
</dbReference>
<dbReference type="AlphaFoldDB" id="A0AAD7BN08"/>
<evidence type="ECO:0000256" key="1">
    <source>
        <dbReference type="ARBA" id="ARBA00004141"/>
    </source>
</evidence>
<feature type="transmembrane region" description="Helical" evidence="3">
    <location>
        <begin position="343"/>
        <end position="366"/>
    </location>
</feature>
<evidence type="ECO:0000256" key="3">
    <source>
        <dbReference type="SAM" id="Phobius"/>
    </source>
</evidence>
<feature type="domain" description="Major facilitator superfamily (MFS) profile" evidence="4">
    <location>
        <begin position="253"/>
        <end position="405"/>
    </location>
</feature>
<accession>A0AAD7BN08</accession>
<protein>
    <submittedName>
        <fullName evidence="5">Major facilitator superfamily domain-containing protein</fullName>
    </submittedName>
</protein>
<dbReference type="InterPro" id="IPR020846">
    <property type="entry name" value="MFS_dom"/>
</dbReference>
<dbReference type="PROSITE" id="PS50850">
    <property type="entry name" value="MFS"/>
    <property type="match status" value="1"/>
</dbReference>
<proteinExistence type="inferred from homology"/>
<gene>
    <name evidence="5" type="ORF">FB45DRAFT_836140</name>
</gene>
<keyword evidence="3" id="KW-1133">Transmembrane helix</keyword>
<comment type="caution">
    <text evidence="5">The sequence shown here is derived from an EMBL/GenBank/DDBJ whole genome shotgun (WGS) entry which is preliminary data.</text>
</comment>
<feature type="transmembrane region" description="Helical" evidence="3">
    <location>
        <begin position="290"/>
        <end position="309"/>
    </location>
</feature>
<feature type="transmembrane region" description="Helical" evidence="3">
    <location>
        <begin position="146"/>
        <end position="165"/>
    </location>
</feature>
<feature type="transmembrane region" description="Helical" evidence="3">
    <location>
        <begin position="316"/>
        <end position="337"/>
    </location>
</feature>
<evidence type="ECO:0000313" key="6">
    <source>
        <dbReference type="Proteomes" id="UP001221142"/>
    </source>
</evidence>
<dbReference type="Pfam" id="PF07690">
    <property type="entry name" value="MFS_1"/>
    <property type="match status" value="1"/>
</dbReference>
<sequence>MASHTNLPSPTPTLEAIHDVEKQDAQPAAPPPPPDGGLAAWLSILRDSECLWSRFAPLDASVNGYGAFSDYCSDTYLTNYSAMLISMIGAIQVFILYVFGGFSGALFDAYGPRYLIPISGFITTFAFFMLSITRPQHIYQQYLTRAVLFSLGASLGFFPALAVCAHWFRRRLAFAISFPVGFASLGGIIFPSMLIKLIPRIGFGWTVRAIAFIVLGCFIIASFTITTPRLRKPLPPLSQILAFHAFRDPTYELLCIAGWFSVFSTFNPFFYVGLYGTVADGGQPSALTPYYLPIICATAIVGRIGPAFVADRVGRMNVMCISTLLSGVFILSMWYTSTKQANLIAFSAVYGFSSGPFFALLSPCIIQISPISEVGARIGMAFVFMSTGALAGTPIGGVFIRISGI</sequence>
<keyword evidence="6" id="KW-1185">Reference proteome</keyword>
<dbReference type="EMBL" id="JARKIF010000012">
    <property type="protein sequence ID" value="KAJ7625866.1"/>
    <property type="molecule type" value="Genomic_DNA"/>
</dbReference>
<evidence type="ECO:0000313" key="5">
    <source>
        <dbReference type="EMBL" id="KAJ7625866.1"/>
    </source>
</evidence>
<keyword evidence="3" id="KW-0472">Membrane</keyword>
<dbReference type="InterPro" id="IPR050327">
    <property type="entry name" value="Proton-linked_MCT"/>
</dbReference>
<keyword evidence="3" id="KW-0812">Transmembrane</keyword>
<organism evidence="5 6">
    <name type="scientific">Roridomyces roridus</name>
    <dbReference type="NCBI Taxonomy" id="1738132"/>
    <lineage>
        <taxon>Eukaryota</taxon>
        <taxon>Fungi</taxon>
        <taxon>Dikarya</taxon>
        <taxon>Basidiomycota</taxon>
        <taxon>Agaricomycotina</taxon>
        <taxon>Agaricomycetes</taxon>
        <taxon>Agaricomycetidae</taxon>
        <taxon>Agaricales</taxon>
        <taxon>Marasmiineae</taxon>
        <taxon>Mycenaceae</taxon>
        <taxon>Roridomyces</taxon>
    </lineage>
</organism>
<feature type="transmembrane region" description="Helical" evidence="3">
    <location>
        <begin position="172"/>
        <end position="195"/>
    </location>
</feature>
<feature type="transmembrane region" description="Helical" evidence="3">
    <location>
        <begin position="207"/>
        <end position="230"/>
    </location>
</feature>
<feature type="transmembrane region" description="Helical" evidence="3">
    <location>
        <begin position="83"/>
        <end position="107"/>
    </location>
</feature>
<dbReference type="InterPro" id="IPR036259">
    <property type="entry name" value="MFS_trans_sf"/>
</dbReference>
<feature type="transmembrane region" description="Helical" evidence="3">
    <location>
        <begin position="378"/>
        <end position="402"/>
    </location>
</feature>
<dbReference type="GO" id="GO:0016020">
    <property type="term" value="C:membrane"/>
    <property type="evidence" value="ECO:0007669"/>
    <property type="project" value="UniProtKB-SubCell"/>
</dbReference>
<dbReference type="SUPFAM" id="SSF103473">
    <property type="entry name" value="MFS general substrate transporter"/>
    <property type="match status" value="1"/>
</dbReference>